<keyword evidence="1" id="KW-1133">Transmembrane helix</keyword>
<proteinExistence type="predicted"/>
<dbReference type="AlphaFoldDB" id="A0A1F5EID2"/>
<comment type="caution">
    <text evidence="2">The sequence shown here is derived from an EMBL/GenBank/DDBJ whole genome shotgun (WGS) entry which is preliminary data.</text>
</comment>
<reference evidence="2 3" key="1">
    <citation type="journal article" date="2016" name="Nat. Commun.">
        <title>Thousands of microbial genomes shed light on interconnected biogeochemical processes in an aquifer system.</title>
        <authorList>
            <person name="Anantharaman K."/>
            <person name="Brown C.T."/>
            <person name="Hug L.A."/>
            <person name="Sharon I."/>
            <person name="Castelle C.J."/>
            <person name="Probst A.J."/>
            <person name="Thomas B.C."/>
            <person name="Singh A."/>
            <person name="Wilkins M.J."/>
            <person name="Karaoz U."/>
            <person name="Brodie E.L."/>
            <person name="Williams K.H."/>
            <person name="Hubbard S.S."/>
            <person name="Banfield J.F."/>
        </authorList>
    </citation>
    <scope>NUCLEOTIDE SEQUENCE [LARGE SCALE GENOMIC DNA]</scope>
</reference>
<evidence type="ECO:0000256" key="1">
    <source>
        <dbReference type="SAM" id="Phobius"/>
    </source>
</evidence>
<dbReference type="STRING" id="1797582.A2442_00145"/>
<evidence type="ECO:0000313" key="2">
    <source>
        <dbReference type="EMBL" id="OGD66964.1"/>
    </source>
</evidence>
<sequence>MDTLSHALWGGVAFGRKSRKSFLLASTFGLAPDILSFGILFASNLLGFTERVSFENGPPDPSLIPQYVDFLYNITHSLIIFFVVFGIVWFFLKKPLWEMGAWFFHIALDIFTHSFEFFPTPFLWPLFDYKFNGVSWGTPWVFFPNVALLFIFYLYFFVYKKKKT</sequence>
<keyword evidence="1" id="KW-0812">Transmembrane</keyword>
<protein>
    <recommendedName>
        <fullName evidence="4">Metal-dependent hydrolase</fullName>
    </recommendedName>
</protein>
<dbReference type="Proteomes" id="UP000179003">
    <property type="component" value="Unassembled WGS sequence"/>
</dbReference>
<dbReference type="EMBL" id="MFAE01000011">
    <property type="protein sequence ID" value="OGD66964.1"/>
    <property type="molecule type" value="Genomic_DNA"/>
</dbReference>
<evidence type="ECO:0000313" key="3">
    <source>
        <dbReference type="Proteomes" id="UP000179003"/>
    </source>
</evidence>
<feature type="transmembrane region" description="Helical" evidence="1">
    <location>
        <begin position="21"/>
        <end position="42"/>
    </location>
</feature>
<feature type="transmembrane region" description="Helical" evidence="1">
    <location>
        <begin position="70"/>
        <end position="92"/>
    </location>
</feature>
<organism evidence="2 3">
    <name type="scientific">Candidatus Campbellbacteria bacterium RIFOXYC2_FULL_35_25</name>
    <dbReference type="NCBI Taxonomy" id="1797582"/>
    <lineage>
        <taxon>Bacteria</taxon>
        <taxon>Candidatus Campbelliibacteriota</taxon>
    </lineage>
</organism>
<gene>
    <name evidence="2" type="ORF">A2442_00145</name>
</gene>
<feature type="transmembrane region" description="Helical" evidence="1">
    <location>
        <begin position="138"/>
        <end position="158"/>
    </location>
</feature>
<evidence type="ECO:0008006" key="4">
    <source>
        <dbReference type="Google" id="ProtNLM"/>
    </source>
</evidence>
<name>A0A1F5EID2_9BACT</name>
<feature type="transmembrane region" description="Helical" evidence="1">
    <location>
        <begin position="99"/>
        <end position="118"/>
    </location>
</feature>
<keyword evidence="1" id="KW-0472">Membrane</keyword>
<accession>A0A1F5EID2</accession>